<dbReference type="Pfam" id="PF00497">
    <property type="entry name" value="SBP_bac_3"/>
    <property type="match status" value="1"/>
</dbReference>
<organism evidence="5 6">
    <name type="scientific">Sulfurimonas lithotrophica</name>
    <dbReference type="NCBI Taxonomy" id="2590022"/>
    <lineage>
        <taxon>Bacteria</taxon>
        <taxon>Pseudomonadati</taxon>
        <taxon>Campylobacterota</taxon>
        <taxon>Epsilonproteobacteria</taxon>
        <taxon>Campylobacterales</taxon>
        <taxon>Sulfurimonadaceae</taxon>
        <taxon>Sulfurimonas</taxon>
    </lineage>
</organism>
<dbReference type="InterPro" id="IPR001638">
    <property type="entry name" value="Solute-binding_3/MltF_N"/>
</dbReference>
<dbReference type="EC" id="2.7.7.65" evidence="1"/>
<feature type="domain" description="GGDEF" evidence="4">
    <location>
        <begin position="632"/>
        <end position="769"/>
    </location>
</feature>
<protein>
    <recommendedName>
        <fullName evidence="1">diguanylate cyclase</fullName>
        <ecNumber evidence="1">2.7.7.65</ecNumber>
    </recommendedName>
</protein>
<dbReference type="GO" id="GO:1902201">
    <property type="term" value="P:negative regulation of bacterial-type flagellum-dependent cell motility"/>
    <property type="evidence" value="ECO:0007669"/>
    <property type="project" value="TreeGrafter"/>
</dbReference>
<dbReference type="Gene3D" id="3.40.190.10">
    <property type="entry name" value="Periplasmic binding protein-like II"/>
    <property type="match status" value="4"/>
</dbReference>
<dbReference type="GO" id="GO:0005886">
    <property type="term" value="C:plasma membrane"/>
    <property type="evidence" value="ECO:0007669"/>
    <property type="project" value="TreeGrafter"/>
</dbReference>
<dbReference type="PANTHER" id="PTHR45138">
    <property type="entry name" value="REGULATORY COMPONENTS OF SENSORY TRANSDUCTION SYSTEM"/>
    <property type="match status" value="1"/>
</dbReference>
<dbReference type="CDD" id="cd13708">
    <property type="entry name" value="PBP2_BvgS_like_1"/>
    <property type="match status" value="1"/>
</dbReference>
<dbReference type="RefSeq" id="WP_152308168.1">
    <property type="nucleotide sequence ID" value="NZ_CP043617.1"/>
</dbReference>
<dbReference type="EMBL" id="CP043617">
    <property type="protein sequence ID" value="QFR50220.1"/>
    <property type="molecule type" value="Genomic_DNA"/>
</dbReference>
<keyword evidence="3" id="KW-0812">Transmembrane</keyword>
<sequence>MKLLIFLLFITSLYAGEKIVLQLKWLHQFQFAGYYAAKEKGFYNELGLDVEIRERDRSKNNIEQVINGEAQYGIADSILFLYRSKKEPLVIVTPIFQHTPNVILTLKSSDIDSPYKLNNKKLLFYKKDTDGFGILAMFEHLGVKPYLDRTKDKKSYEALMKHEVDAYTGYLSNEPFYFKEKGMDINIINPANYGLDLYGDMLFTNKDEATKHPERVKKFKEATIKGWYYALEHKDEMIKIIKSKYAKNKSIKHLRYEADALEEIIQRKSIPIGTLDKGRIRYTLELYKDHGLIENEIDVDDYIFDSFNKKIDKNTILNSKENDYLKKKKVIKMCIDPDWMPFEKNDRGKHIGMTAEYKQILEKEIGIPIEVVQTKTWQDSLKFGKERKCDIFSLVMPTKERLKYLDFSTPYLKIPLVIVTNIDEFFINDISSVTNKKIGVVDGYAYGEILREKYPKMNLVKLKNLKDGLEKVRNKELFGFIGTLATTGYHIQKNYIGELKIAGKFDEKWELGIGTRNDEPILKSIFDKAIKQISLKKHQEILNKWISVKYEQEMDYKPILKWALGISFVFIIVLLFILRINRKLNLEIRSRKETERKLQELSITDELTTLYNRRYFNIIFTKLLNSAKRDNHNICFALMDIDFFKPYNDTYGHIMGDKALRDVSRCIKDSLSRADDYCFRLGGEEFAILFKGLSKEQATKLIKGIKQNIEDLKIEHKKNGASQYLTASFGLVVKDAKEVKNENELYREADALLYKAKENGRNKVCVNDETV</sequence>
<dbReference type="FunFam" id="3.30.70.270:FF:000001">
    <property type="entry name" value="Diguanylate cyclase domain protein"/>
    <property type="match status" value="1"/>
</dbReference>
<dbReference type="InterPro" id="IPR015168">
    <property type="entry name" value="SsuA/THI5"/>
</dbReference>
<dbReference type="PROSITE" id="PS50887">
    <property type="entry name" value="GGDEF"/>
    <property type="match status" value="1"/>
</dbReference>
<dbReference type="SUPFAM" id="SSF53850">
    <property type="entry name" value="Periplasmic binding protein-like II"/>
    <property type="match status" value="2"/>
</dbReference>
<dbReference type="CDD" id="cd01949">
    <property type="entry name" value="GGDEF"/>
    <property type="match status" value="1"/>
</dbReference>
<dbReference type="OrthoDB" id="9813903at2"/>
<keyword evidence="6" id="KW-1185">Reference proteome</keyword>
<comment type="catalytic activity">
    <reaction evidence="2">
        <text>2 GTP = 3',3'-c-di-GMP + 2 diphosphate</text>
        <dbReference type="Rhea" id="RHEA:24898"/>
        <dbReference type="ChEBI" id="CHEBI:33019"/>
        <dbReference type="ChEBI" id="CHEBI:37565"/>
        <dbReference type="ChEBI" id="CHEBI:58805"/>
        <dbReference type="EC" id="2.7.7.65"/>
    </reaction>
</comment>
<dbReference type="Pfam" id="PF00990">
    <property type="entry name" value="GGDEF"/>
    <property type="match status" value="1"/>
</dbReference>
<keyword evidence="3" id="KW-0472">Membrane</keyword>
<dbReference type="InterPro" id="IPR050469">
    <property type="entry name" value="Diguanylate_Cyclase"/>
</dbReference>
<gene>
    <name evidence="5" type="ORF">FJR48_10960</name>
</gene>
<evidence type="ECO:0000256" key="2">
    <source>
        <dbReference type="ARBA" id="ARBA00034247"/>
    </source>
</evidence>
<accession>A0A5P8P3V9</accession>
<dbReference type="Gene3D" id="3.30.70.270">
    <property type="match status" value="1"/>
</dbReference>
<dbReference type="PANTHER" id="PTHR45138:SF9">
    <property type="entry name" value="DIGUANYLATE CYCLASE DGCM-RELATED"/>
    <property type="match status" value="1"/>
</dbReference>
<evidence type="ECO:0000259" key="4">
    <source>
        <dbReference type="PROSITE" id="PS50887"/>
    </source>
</evidence>
<evidence type="ECO:0000313" key="6">
    <source>
        <dbReference type="Proteomes" id="UP000326944"/>
    </source>
</evidence>
<dbReference type="SMART" id="SM00267">
    <property type="entry name" value="GGDEF"/>
    <property type="match status" value="1"/>
</dbReference>
<dbReference type="SUPFAM" id="SSF55073">
    <property type="entry name" value="Nucleotide cyclase"/>
    <property type="match status" value="1"/>
</dbReference>
<dbReference type="SMART" id="SM00062">
    <property type="entry name" value="PBPb"/>
    <property type="match status" value="1"/>
</dbReference>
<dbReference type="NCBIfam" id="TIGR00254">
    <property type="entry name" value="GGDEF"/>
    <property type="match status" value="1"/>
</dbReference>
<dbReference type="InterPro" id="IPR029787">
    <property type="entry name" value="Nucleotide_cyclase"/>
</dbReference>
<dbReference type="GO" id="GO:0052621">
    <property type="term" value="F:diguanylate cyclase activity"/>
    <property type="evidence" value="ECO:0007669"/>
    <property type="project" value="UniProtKB-EC"/>
</dbReference>
<evidence type="ECO:0000256" key="1">
    <source>
        <dbReference type="ARBA" id="ARBA00012528"/>
    </source>
</evidence>
<dbReference type="AlphaFoldDB" id="A0A5P8P3V9"/>
<evidence type="ECO:0000256" key="3">
    <source>
        <dbReference type="SAM" id="Phobius"/>
    </source>
</evidence>
<reference evidence="5 6" key="1">
    <citation type="submission" date="2019-09" db="EMBL/GenBank/DDBJ databases">
        <title>Sulfurimonas gotlandica sp. nov., a chemoautotrophic and psychrotolerant epsilonproteobacterium isolated from a pelagic redoxcline, and an emended description of the genus Sulfurimonas.</title>
        <authorList>
            <person name="Wang S."/>
            <person name="Jiang L."/>
            <person name="Shao S."/>
        </authorList>
    </citation>
    <scope>NUCLEOTIDE SEQUENCE [LARGE SCALE GENOMIC DNA]</scope>
    <source>
        <strain evidence="5 6">GYSZ_1</strain>
    </source>
</reference>
<dbReference type="KEGG" id="sulg:FJR48_10960"/>
<evidence type="ECO:0000313" key="5">
    <source>
        <dbReference type="EMBL" id="QFR50220.1"/>
    </source>
</evidence>
<dbReference type="InterPro" id="IPR000160">
    <property type="entry name" value="GGDEF_dom"/>
</dbReference>
<dbReference type="InterPro" id="IPR043128">
    <property type="entry name" value="Rev_trsase/Diguanyl_cyclase"/>
</dbReference>
<dbReference type="GO" id="GO:0043709">
    <property type="term" value="P:cell adhesion involved in single-species biofilm formation"/>
    <property type="evidence" value="ECO:0007669"/>
    <property type="project" value="TreeGrafter"/>
</dbReference>
<dbReference type="Pfam" id="PF09084">
    <property type="entry name" value="NMT1"/>
    <property type="match status" value="1"/>
</dbReference>
<feature type="transmembrane region" description="Helical" evidence="3">
    <location>
        <begin position="559"/>
        <end position="581"/>
    </location>
</feature>
<keyword evidence="3" id="KW-1133">Transmembrane helix</keyword>
<proteinExistence type="predicted"/>
<dbReference type="Proteomes" id="UP000326944">
    <property type="component" value="Chromosome"/>
</dbReference>
<name>A0A5P8P3V9_9BACT</name>